<keyword evidence="3" id="KW-0472">Membrane</keyword>
<feature type="coiled-coil region" evidence="1">
    <location>
        <begin position="59"/>
        <end position="93"/>
    </location>
</feature>
<feature type="non-terminal residue" evidence="4">
    <location>
        <position position="1"/>
    </location>
</feature>
<reference evidence="4" key="1">
    <citation type="submission" date="2022-11" db="EMBL/GenBank/DDBJ databases">
        <title>Chromosome-level genome of Pogonophryne albipinna.</title>
        <authorList>
            <person name="Jo E."/>
        </authorList>
    </citation>
    <scope>NUCLEOTIDE SEQUENCE</scope>
    <source>
        <strain evidence="4">SGF0006</strain>
        <tissue evidence="4">Muscle</tissue>
    </source>
</reference>
<feature type="coiled-coil region" evidence="1">
    <location>
        <begin position="1706"/>
        <end position="1761"/>
    </location>
</feature>
<feature type="coiled-coil region" evidence="1">
    <location>
        <begin position="2547"/>
        <end position="2609"/>
    </location>
</feature>
<feature type="coiled-coil region" evidence="1">
    <location>
        <begin position="143"/>
        <end position="184"/>
    </location>
</feature>
<feature type="coiled-coil region" evidence="1">
    <location>
        <begin position="1797"/>
        <end position="1919"/>
    </location>
</feature>
<dbReference type="PANTHER" id="PTHR18887">
    <property type="entry name" value="GOLGI-ASSOCIATED PROTEIN GCP360-RELATED"/>
    <property type="match status" value="1"/>
</dbReference>
<evidence type="ECO:0000256" key="3">
    <source>
        <dbReference type="SAM" id="Phobius"/>
    </source>
</evidence>
<feature type="region of interest" description="Disordered" evidence="2">
    <location>
        <begin position="2345"/>
        <end position="2378"/>
    </location>
</feature>
<feature type="coiled-coil region" evidence="1">
    <location>
        <begin position="2656"/>
        <end position="2788"/>
    </location>
</feature>
<comment type="caution">
    <text evidence="4">The sequence shown here is derived from an EMBL/GenBank/DDBJ whole genome shotgun (WGS) entry which is preliminary data.</text>
</comment>
<evidence type="ECO:0000256" key="1">
    <source>
        <dbReference type="SAM" id="Coils"/>
    </source>
</evidence>
<feature type="compositionally biased region" description="Polar residues" evidence="2">
    <location>
        <begin position="705"/>
        <end position="715"/>
    </location>
</feature>
<feature type="transmembrane region" description="Helical" evidence="3">
    <location>
        <begin position="4734"/>
        <end position="4752"/>
    </location>
</feature>
<feature type="coiled-coil region" evidence="1">
    <location>
        <begin position="3237"/>
        <end position="3264"/>
    </location>
</feature>
<feature type="region of interest" description="Disordered" evidence="2">
    <location>
        <begin position="29"/>
        <end position="57"/>
    </location>
</feature>
<feature type="coiled-coil region" evidence="1">
    <location>
        <begin position="2871"/>
        <end position="3189"/>
    </location>
</feature>
<keyword evidence="3" id="KW-0812">Transmembrane</keyword>
<proteinExistence type="predicted"/>
<evidence type="ECO:0000313" key="5">
    <source>
        <dbReference type="Proteomes" id="UP001219934"/>
    </source>
</evidence>
<feature type="region of interest" description="Disordered" evidence="2">
    <location>
        <begin position="4433"/>
        <end position="4467"/>
    </location>
</feature>
<feature type="compositionally biased region" description="Polar residues" evidence="2">
    <location>
        <begin position="2345"/>
        <end position="2354"/>
    </location>
</feature>
<feature type="region of interest" description="Disordered" evidence="2">
    <location>
        <begin position="698"/>
        <end position="728"/>
    </location>
</feature>
<keyword evidence="1" id="KW-0175">Coiled coil</keyword>
<feature type="coiled-coil region" evidence="1">
    <location>
        <begin position="1955"/>
        <end position="1989"/>
    </location>
</feature>
<evidence type="ECO:0008006" key="6">
    <source>
        <dbReference type="Google" id="ProtNLM"/>
    </source>
</evidence>
<feature type="coiled-coil region" evidence="1">
    <location>
        <begin position="2029"/>
        <end position="2213"/>
    </location>
</feature>
<feature type="compositionally biased region" description="Basic and acidic residues" evidence="2">
    <location>
        <begin position="1198"/>
        <end position="1209"/>
    </location>
</feature>
<protein>
    <recommendedName>
        <fullName evidence="6">Golgin subfamily B member 1-like</fullName>
    </recommendedName>
</protein>
<feature type="coiled-coil region" evidence="1">
    <location>
        <begin position="3579"/>
        <end position="3676"/>
    </location>
</feature>
<dbReference type="PANTHER" id="PTHR18887:SF4">
    <property type="entry name" value="GOLGIN SUBFAMILY B MEMBER 1-LIKE"/>
    <property type="match status" value="1"/>
</dbReference>
<feature type="coiled-coil region" evidence="1">
    <location>
        <begin position="731"/>
        <end position="792"/>
    </location>
</feature>
<evidence type="ECO:0000313" key="4">
    <source>
        <dbReference type="EMBL" id="KAJ4921468.1"/>
    </source>
</evidence>
<feature type="compositionally biased region" description="Basic and acidic residues" evidence="2">
    <location>
        <begin position="2358"/>
        <end position="2378"/>
    </location>
</feature>
<keyword evidence="3" id="KW-1133">Transmembrane helix</keyword>
<feature type="coiled-coil region" evidence="1">
    <location>
        <begin position="4624"/>
        <end position="4665"/>
    </location>
</feature>
<feature type="compositionally biased region" description="Basic and acidic residues" evidence="2">
    <location>
        <begin position="1216"/>
        <end position="1233"/>
    </location>
</feature>
<name>A0AAD6AAK0_9TELE</name>
<feature type="coiled-coil region" evidence="1">
    <location>
        <begin position="1018"/>
        <end position="1063"/>
    </location>
</feature>
<sequence length="4753" mass="544190">VEKEACESKLSKLRLQSKAKVTSLNAQLEELKKQHGGQGTPTHGKKGSSEGEQASRGKIVLLKKKVEELEHQLAKRQEELEKKSKEVEFQRQRGEEIDMMLTEKDRKLAEKEEYIVHLQSALSGDQPITPAPQQQVSEEGGAMQDLQLLVQSLTRKVGEAEERYSLLQEQRDSFRELLDSEKEQYTEKENMFKQNIQTFKDIIIQKDNLLTEINQIHEQELFKLAAKSDASADIEQLLKALKQKLYEKEEVLLGKTQVINVLQQEVDGRDQQIKELTERFRRLHVERESLESKMEAEKHVMRAQLRDLMEKQQAEVQRVKEELQEQLEQTQQEIRRSAAPPTHREEEETGSDSASNQRIAELEGRAKKKTDEASRSETKFLKMKAWSKTRIRQLEEELKKSQAGGAPPDLNALRSRITALEEEREENLWKVEQYEELKAKNETLEAKLEVYEEQQRTLQADLEQFTKRTASQASESGSADDTQSHVLEWQEMVSDAVSARDRAKEEKAAMVLRISHMEEEREGMGAASQNSFPSVLCMQAPPTPPVQRVTVLPAASPNIHLPLGGGRAAGRTVTRCTFICGVESASPPSSPNTIHLSSAENSLLLASLHHSVPPYHFITVTPTTSPPSINNPPPSPCGTKLIEDDWFFPGCSDPALASRQQELEEELTQARGLGHHRSKKLSTPAQRSLQEDFEFEGQIPFQDPRSPSESTTQMEGENMGGWWPEFSSPDTDGLRSVVEELELERNQLQEQILSLEERCQHLEDRLQLQARIETLQNESERLQSQLSSVRSQQSRDTEKHQLLVSSLNEQLKGLSNTQECLESSLIEKENTLAKTSEKLELINGLRESLSDKETQYKDVSDKLLQTELTLENVSQKCSVSEKQCSELKSEVIDVTQKLSVLKEKAQKQEVTIETLQSELDQTNEELDKLNSAHLEERAQLIHDLQSCEREIDRLKDVVLEKDEEISTLSGNMAEYAEQVTMMKQDIKLKDETLVRVETALSKVEREAMILRESQTSEQKDLDGKITELVEKLKDTEMELLNAKKESECKVTEVEHLIKQTEEDKITIQDLRGEIQKQIMSQRNHLTECETHIASLQEQLTLSTQKQQESEALLLQLKDKNTSSEQIQQQLNDKEQKYEKELKSSKEEQNKLLAQVEKYNHEMQTLSKQLEVQVQSEEHIKKDIQEKLETIATLENKLKSTDKQAEEERQNFNTEMQNRDSEKEKLSNELESKSENISKLRGLLKTMKSEKKQLQDKLKGLTEELELQKQNANELNGKVTSALELNSSLENQVDCLTKEKERLEMEVTESVKSISEVSLEKDSLQAKVSTLETQHSQNNALIEELQRAKEDLTHRSNELNKVLEQSTHSTSEVLLAKTNECSNLSQLLREREDKVTHLQEEVQSVSSKVEQLQQDMAEKDQVVIEHRAQIETQQNQQTQLQETVSLLREQKKGLKSGLMEKDTILKEKQEGYDSLQSEITQQKDIVSKLQAEAESQNVDHLKLRTQIEEKEGKLKQMTQQCQKQKDKVNDANKSVKSLSEQIRVLEEKAGQLEAEAERRQMEIASLNGNIQAIREENQQLRAACESREMQLSQQTQLLSELDGRLKATLEKNSSFSVQISSLTENNQRLQEELAQNIKSVSELATERKSLQEQNSGLEMQISEKQKIIEVVLNEKEMLTVAGDELKKILRESETSNSAGLLEKTSECANLLKTLRQREGQLQSLEEQLDAFKKQVSQQSSQLDAQQDQLLQLQDTISMLQEQGSVLKSGLMEKDKMLQQKAEESSFYQNEVVQQKALISQVQGEFEALRQECSEAKQQIEQKEKTLHNQKDELDKRSESVISLSGQLGAMNQSAAEAEVEITNLKSAVEKLTAENGQKEEQRKAEIIDFNDNIQALNEQNTRLKSEFQKTVAELSKAQDEVTHFKTAVCDVDNKLKTVDSEKDRLNLAMQEKHDLIQKRNSRISEQEEQLKRKEDNNVSLKAKVSELEESVFRLRGEVNSFSSESSILKTTLEKKEQSTLEYQSSSSAAVENLNSNLQAKEVECESLKEKMSHLEESITKLNSTLQVQMSEAKNLRKALGKKESALQEQSKSLQEIQRRSDEALLFKSQFMESTDLVSQLQNQIQLLSTESANLRQAAEETQSAFNNLQEKYSANLEELQDVRQQVFQRTDEVLNLRRLLDDTSNEHQTAKMMVETLRNDLSETHHKLQKTEELNSILSNAKDEAFASHQASVSLLTVEIDRLKSQHLQVVAQMNALTENVEQREMALHAINSQYTSQAKHASQLVSEMQKLEQQNKRLNEEISLSKNEQQKLLTAVSNENTHLQEEVRKHLAEKEGLERSHHQILASQVQMEQQSSSTKEKMTSEKESLQAKVSAKDEEVSQLKENIHRIEQILQDSEQEWLLVLDKEKQDRNILAEQLQSVENEMKSKDVKVNALKGDLDSLQEKLAKASSAIRQGSDQLRAKELEAAASRIQLEKVLASFQEKDNDNDNLQQALKAAEHELHKLVVIRNGTNTDLLAKGSADLGTEKASLKDMITQLQESHQSEVAALKHELDNTVTQLQNTQNTLEKGERSNDEKGQQMSLLQEMVEHLQTRLNAESEKVKEASVKHSSLHSDSQEKYEQINCLSIQISQQKELLAGLSQQLRDKDASIAQLIESASNERVKLGEEKSSLTAQLESMEQEHNTSTKKLEEMSQQLEEQMSSSHSEIDTMSAEKIELIKKNDDLKSELAKVSKEKDATKKKLQAALVVRKDLMKKIERYESQKEESENNKTEVSLLQDKLQEVNNQVQASAQIYEEHVSVLEKRLLEKEGEILEHKLGSERLVEQLQLEKQVLKATLNEKEVCLSETLQTLNEKSSLLEKLQSTASEREEAFDQEKTSWAQKLEDLQNEIKTYQDEIKVRSSSTSTAVDLENELAQIKLEKAKLQKKAQAALLARKETLKKAQESENKLTQELAELKDDYKAVLEQRCQQTNELNAVQLDFDEKVRELEELRDNSLSDLDELKTLRQLVEERDKTLQDLKMTLAEKESQCHSLSNLQKELEHVQSKCESMSLEMARKEEALVEVDQGAGALKSQLLKVEIDLEKAQAEVTEKTEEVEKYLETIRVAELQSQQEKQALLNENTSLETRLSIAESALEERMHANEGKYLLLMEENKALLENSNTLKAQVSEKEELIAALELQLQQQIKINETTIEKMRTESDEFQKSRDNGGKMNNQDNQSKVALLTRKLQAALLSRKELLKETAMLKEEVEKLSDKHAAKEADYFTLEASVLKLKQQNTDFESSVSSLNKERDGLRTDADGILNDNRSLSAACESLKLTIENITQQKQAFSCQLESLKDSQTDELTKWKSKHAELKQEYESLLQAYENVSSEMDKMRQLLEGAKRDRQEALRKIHKHESEMEILEKQAREMEEENRRIKEKMHIFSKQKRQKIEELEDENQKIRKELTELEENHKMATCEMTEKDQQLETEICRLKENLTEFEVENNQLSEKLEEASCSLEVKHSKSNDYSNNMQLKLDEALSLNNSLTAQIESQKTELGAQLEMYNLLLKEKQHLSGRIVSIQNDQEAQLGQKDDDIKELKDIINRHSRETINLNEKVRILEDDKSLLQEELENVQEISDKVKNENEYLETVILKNTERIDDLIESVSVLQTQNKQLSSQLAEATATMLSVESERDQLALDMSEESKKFEDQLIEKRQQHIDEMQYNSYMENQVMLQQQIDDLKELKEKESQKVNELRQQLDSQHLQINTFKRSAETDEAKLSALSATPQGADASKLWNDLYQKTLHEKDNQLLEQGFVIKRFLDDMRVKDKEMNEVRVTKSRLERTLNEYSMAAAAQQRQLFIMSASNAEFSETAELMDVQVRELGAHAVRLEKDKNVLNRELADKEGIISLMQLNLQQLEKLNEDSDAQLLLLQSEKDKVQADFEKQEGLSLQLKTLLHSKDTEISSLLSCKDGQMSGYLEQLQTNYRTQVALYEDRLTSSRYQREKADQVLRGLEAKVKSLQIKVTKSSQEKEQMAAKMESFKNSMASLQSERERLMSEYRILEAKSQLSFMGRDGSADGEGGATKGLKHEIRKLLHQMDDLNSENAMLRAQLVRYREDLNQVLFLKDNQLKILLKKQQDVIKDLESQKAAAEKQQRESQLELQKEEEASNTFKAEILKLTAHVSNLEADVVTLKKEKVSTNKGKVISDLQEAVAAKAAECNDLQQRILSQKLLNDELKEKMQLLEKETEKSLGEAEDKYNSELDAFEREVVLMRNERETADGRVADLAKDLLEMEQQLSEAKTQSKNTKAQNESMVKAMVALQDDRDQLIEDFKVLRNRYDEELRETQAALNNMERSLQDATSDLAMVAKERDILVQKLKALENKDAHAELSKLLDDLSKELSEKERDFKQVVQENNTFSRQLSAFSRSMASLQNDRERLMDDLTSARKEVESRQGSSPESVSVDRSKGSVLQNEREAPQAMQKMEKLQQTTNMHTYGQSPEKEIISYQEETANLRSDTERRDTLPVKESVVLAGGSGWEEVVRQLEAERVRLHGDLQRCMYEIQQRDLYLQQLNTKLQQAMEEKGGVSAQLRAVSQTLRDTQTRCHWLESQVQNQAQGAVFAEVAPGAPQERSNNSMMSDTAENTQLQERLLELEQSLTDERSRRETAEEALRLAEDRAKSVSSSPRDFNIEMETEEEWEALSLNPNQPLITRKVKGGVVACRRWIRGRSLYFSRLLTSRARSRHLFLFYLLSVHLLLLMCLTGAL</sequence>
<feature type="compositionally biased region" description="Basic and acidic residues" evidence="2">
    <location>
        <begin position="4449"/>
        <end position="4464"/>
    </location>
</feature>
<feature type="coiled-coil region" evidence="1">
    <location>
        <begin position="842"/>
        <end position="964"/>
    </location>
</feature>
<accession>A0AAD6AAK0</accession>
<dbReference type="EMBL" id="JAPTMU010000120">
    <property type="protein sequence ID" value="KAJ4921468.1"/>
    <property type="molecule type" value="Genomic_DNA"/>
</dbReference>
<feature type="coiled-coil region" evidence="1">
    <location>
        <begin position="3823"/>
        <end position="3920"/>
    </location>
</feature>
<feature type="coiled-coil region" evidence="1">
    <location>
        <begin position="3307"/>
        <end position="3539"/>
    </location>
</feature>
<evidence type="ECO:0000256" key="2">
    <source>
        <dbReference type="SAM" id="MobiDB-lite"/>
    </source>
</evidence>
<gene>
    <name evidence="4" type="ORF">JOQ06_022362</name>
</gene>
<feature type="coiled-coil region" evidence="1">
    <location>
        <begin position="410"/>
        <end position="468"/>
    </location>
</feature>
<dbReference type="GO" id="GO:0005794">
    <property type="term" value="C:Golgi apparatus"/>
    <property type="evidence" value="ECO:0007669"/>
    <property type="project" value="InterPro"/>
</dbReference>
<feature type="region of interest" description="Disordered" evidence="2">
    <location>
        <begin position="317"/>
        <end position="377"/>
    </location>
</feature>
<feature type="region of interest" description="Disordered" evidence="2">
    <location>
        <begin position="659"/>
        <end position="686"/>
    </location>
</feature>
<keyword evidence="5" id="KW-1185">Reference proteome</keyword>
<feature type="compositionally biased region" description="Basic and acidic residues" evidence="2">
    <location>
        <begin position="360"/>
        <end position="377"/>
    </location>
</feature>
<feature type="region of interest" description="Disordered" evidence="2">
    <location>
        <begin position="1198"/>
        <end position="1233"/>
    </location>
</feature>
<dbReference type="Proteomes" id="UP001219934">
    <property type="component" value="Unassembled WGS sequence"/>
</dbReference>
<organism evidence="4 5">
    <name type="scientific">Pogonophryne albipinna</name>
    <dbReference type="NCBI Taxonomy" id="1090488"/>
    <lineage>
        <taxon>Eukaryota</taxon>
        <taxon>Metazoa</taxon>
        <taxon>Chordata</taxon>
        <taxon>Craniata</taxon>
        <taxon>Vertebrata</taxon>
        <taxon>Euteleostomi</taxon>
        <taxon>Actinopterygii</taxon>
        <taxon>Neopterygii</taxon>
        <taxon>Teleostei</taxon>
        <taxon>Neoteleostei</taxon>
        <taxon>Acanthomorphata</taxon>
        <taxon>Eupercaria</taxon>
        <taxon>Perciformes</taxon>
        <taxon>Notothenioidei</taxon>
        <taxon>Pogonophryne</taxon>
    </lineage>
</organism>
<dbReference type="Gene3D" id="1.10.287.1490">
    <property type="match status" value="2"/>
</dbReference>
<dbReference type="InterPro" id="IPR026202">
    <property type="entry name" value="GOLGB1"/>
</dbReference>
<feature type="coiled-coil region" evidence="1">
    <location>
        <begin position="3708"/>
        <end position="3749"/>
    </location>
</feature>